<name>A0A6N9PV61_9BACL</name>
<proteinExistence type="predicted"/>
<dbReference type="GO" id="GO:0016810">
    <property type="term" value="F:hydrolase activity, acting on carbon-nitrogen (but not peptide) bonds"/>
    <property type="evidence" value="ECO:0007669"/>
    <property type="project" value="InterPro"/>
</dbReference>
<feature type="domain" description="NodB homology" evidence="1">
    <location>
        <begin position="131"/>
        <end position="307"/>
    </location>
</feature>
<reference evidence="2 3" key="1">
    <citation type="submission" date="2019-01" db="EMBL/GenBank/DDBJ databases">
        <title>Chengkuizengella sp. nov., isolated from deep-sea sediment of East Pacific Ocean.</title>
        <authorList>
            <person name="Yang J."/>
            <person name="Lai Q."/>
            <person name="Shao Z."/>
        </authorList>
    </citation>
    <scope>NUCLEOTIDE SEQUENCE [LARGE SCALE GENOMIC DNA]</scope>
    <source>
        <strain evidence="2 3">YPA3-1-1</strain>
    </source>
</reference>
<evidence type="ECO:0000313" key="3">
    <source>
        <dbReference type="Proteomes" id="UP000448943"/>
    </source>
</evidence>
<dbReference type="GO" id="GO:0005975">
    <property type="term" value="P:carbohydrate metabolic process"/>
    <property type="evidence" value="ECO:0007669"/>
    <property type="project" value="InterPro"/>
</dbReference>
<dbReference type="SUPFAM" id="SSF88713">
    <property type="entry name" value="Glycoside hydrolase/deacetylase"/>
    <property type="match status" value="1"/>
</dbReference>
<dbReference type="EMBL" id="SIJB01000001">
    <property type="protein sequence ID" value="NBI27411.1"/>
    <property type="molecule type" value="Genomic_DNA"/>
</dbReference>
<dbReference type="CDD" id="cd10950">
    <property type="entry name" value="CE4_BsYlxY_like"/>
    <property type="match status" value="1"/>
</dbReference>
<dbReference type="GO" id="GO:0016020">
    <property type="term" value="C:membrane"/>
    <property type="evidence" value="ECO:0007669"/>
    <property type="project" value="TreeGrafter"/>
</dbReference>
<dbReference type="InterPro" id="IPR002509">
    <property type="entry name" value="NODB_dom"/>
</dbReference>
<dbReference type="AlphaFoldDB" id="A0A6N9PV61"/>
<sequence>MKRGWITISLFFILFWLLNQSSALNDYINSVKENNNLLSVYQPQDSNDLLLQKIRESAEMKFIEPINARIDRVWKAIPGYNGKEVNIEKTYYLAKKLNNNQIPFVYNEIEPKIQLEDLEPNAIFKGNPDKKMVSIMVNVSWGTEYIPSILKTLESESVHSTFFLDGQWINNNIEVAKQIADLGHELSNHAYSHKNMSELDREEALDEMSKTQVLLRKHFNVDNKLFAPPSGDWDQETVLLANELNMKTIHWTIDTIDWKNPGPDYIIKKISSRLEPGALILMHPTESSSKALPEMIEVIKQEGYVIGTVSELISSKRINEVETHFNF</sequence>
<comment type="caution">
    <text evidence="2">The sequence shown here is derived from an EMBL/GenBank/DDBJ whole genome shotgun (WGS) entry which is preliminary data.</text>
</comment>
<dbReference type="Proteomes" id="UP000448943">
    <property type="component" value="Unassembled WGS sequence"/>
</dbReference>
<organism evidence="2 3">
    <name type="scientific">Chengkuizengella marina</name>
    <dbReference type="NCBI Taxonomy" id="2507566"/>
    <lineage>
        <taxon>Bacteria</taxon>
        <taxon>Bacillati</taxon>
        <taxon>Bacillota</taxon>
        <taxon>Bacilli</taxon>
        <taxon>Bacillales</taxon>
        <taxon>Paenibacillaceae</taxon>
        <taxon>Chengkuizengella</taxon>
    </lineage>
</organism>
<dbReference type="Pfam" id="PF01522">
    <property type="entry name" value="Polysacc_deac_1"/>
    <property type="match status" value="1"/>
</dbReference>
<dbReference type="InterPro" id="IPR050248">
    <property type="entry name" value="Polysacc_deacetylase_ArnD"/>
</dbReference>
<dbReference type="PANTHER" id="PTHR10587">
    <property type="entry name" value="GLYCOSYL TRANSFERASE-RELATED"/>
    <property type="match status" value="1"/>
</dbReference>
<dbReference type="OrthoDB" id="9812065at2"/>
<dbReference type="Gene3D" id="3.20.20.370">
    <property type="entry name" value="Glycoside hydrolase/deacetylase"/>
    <property type="match status" value="1"/>
</dbReference>
<dbReference type="PANTHER" id="PTHR10587:SF80">
    <property type="entry name" value="CHITOOLIGOSACCHARIDE DEACETYLASE"/>
    <property type="match status" value="1"/>
</dbReference>
<accession>A0A6N9PV61</accession>
<keyword evidence="3" id="KW-1185">Reference proteome</keyword>
<evidence type="ECO:0000259" key="1">
    <source>
        <dbReference type="PROSITE" id="PS51677"/>
    </source>
</evidence>
<protein>
    <recommendedName>
        <fullName evidence="1">NodB homology domain-containing protein</fullName>
    </recommendedName>
</protein>
<gene>
    <name evidence="2" type="ORF">ERL59_00315</name>
</gene>
<dbReference type="InterPro" id="IPR011330">
    <property type="entry name" value="Glyco_hydro/deAcase_b/a-brl"/>
</dbReference>
<evidence type="ECO:0000313" key="2">
    <source>
        <dbReference type="EMBL" id="NBI27411.1"/>
    </source>
</evidence>
<dbReference type="PROSITE" id="PS51677">
    <property type="entry name" value="NODB"/>
    <property type="match status" value="1"/>
</dbReference>